<dbReference type="PANTHER" id="PTHR37313">
    <property type="entry name" value="UPF0749 PROTEIN RV1825"/>
    <property type="match status" value="1"/>
</dbReference>
<reference evidence="4 5" key="1">
    <citation type="submission" date="2018-11" db="EMBL/GenBank/DDBJ databases">
        <title>Genomes From Bacteria Associated with the Canine Oral Cavity: a Test Case for Automated Genome-Based Taxonomic Assignment.</title>
        <authorList>
            <person name="Coil D.A."/>
            <person name="Jospin G."/>
            <person name="Darling A.E."/>
            <person name="Wallis C."/>
            <person name="Davis I.J."/>
            <person name="Harris S."/>
            <person name="Eisen J.A."/>
            <person name="Holcombe L.J."/>
            <person name="O'Flynn C."/>
        </authorList>
    </citation>
    <scope>NUCLEOTIDE SEQUENCE [LARGE SCALE GENOMIC DNA]</scope>
    <source>
        <strain evidence="4 5">OH887_COT-365</strain>
    </source>
</reference>
<evidence type="ECO:0000313" key="4">
    <source>
        <dbReference type="EMBL" id="RRD07126.1"/>
    </source>
</evidence>
<sequence>MTEPRGRRRLDASMSLLSELADTALEPEYRTTEAPRRAPWHLALAVMLAAALIVIAVINTTTSRSDIADERADLMARVRQEEERRDRLAAEVAQLDAENDRLQDALVSDPEIAATIQRLDLLIGGSAVHGPGVVIRATDAPAQADSSRGLIFDSDLSRLVNGLWEAGAEAIAINGHRITSLTPIRSAGSAITVDYVSISPPYRIEAIGDPATLQARFGQTAGGAWWQYIHDNYGIGFEISASPQVLELPADPAMALRNAES</sequence>
<protein>
    <submittedName>
        <fullName evidence="4">DUF881 domain-containing protein</fullName>
    </submittedName>
</protein>
<dbReference type="Gene3D" id="3.30.70.1880">
    <property type="entry name" value="Protein of unknown function DUF881"/>
    <property type="match status" value="1"/>
</dbReference>
<evidence type="ECO:0000256" key="3">
    <source>
        <dbReference type="SAM" id="Phobius"/>
    </source>
</evidence>
<dbReference type="AlphaFoldDB" id="A0A3P1TDZ7"/>
<comment type="similarity">
    <text evidence="1">Belongs to the UPF0749 family.</text>
</comment>
<keyword evidence="3" id="KW-0472">Membrane</keyword>
<keyword evidence="2" id="KW-0175">Coiled coil</keyword>
<dbReference type="EMBL" id="RQZG01000001">
    <property type="protein sequence ID" value="RRD07126.1"/>
    <property type="molecule type" value="Genomic_DNA"/>
</dbReference>
<dbReference type="Pfam" id="PF05949">
    <property type="entry name" value="DUF881"/>
    <property type="match status" value="1"/>
</dbReference>
<proteinExistence type="inferred from homology"/>
<dbReference type="GO" id="GO:0005886">
    <property type="term" value="C:plasma membrane"/>
    <property type="evidence" value="ECO:0007669"/>
    <property type="project" value="TreeGrafter"/>
</dbReference>
<gene>
    <name evidence="4" type="ORF">EII34_01185</name>
</gene>
<keyword evidence="3" id="KW-1133">Transmembrane helix</keyword>
<dbReference type="Proteomes" id="UP000280819">
    <property type="component" value="Unassembled WGS sequence"/>
</dbReference>
<keyword evidence="3" id="KW-0812">Transmembrane</keyword>
<evidence type="ECO:0000256" key="2">
    <source>
        <dbReference type="SAM" id="Coils"/>
    </source>
</evidence>
<comment type="caution">
    <text evidence="4">The sequence shown here is derived from an EMBL/GenBank/DDBJ whole genome shotgun (WGS) entry which is preliminary data.</text>
</comment>
<dbReference type="RefSeq" id="WP_124841916.1">
    <property type="nucleotide sequence ID" value="NZ_JAUNKP010000021.1"/>
</dbReference>
<dbReference type="OrthoDB" id="3218134at2"/>
<feature type="coiled-coil region" evidence="2">
    <location>
        <begin position="64"/>
        <end position="105"/>
    </location>
</feature>
<organism evidence="4 5">
    <name type="scientific">Arachnia propionica</name>
    <dbReference type="NCBI Taxonomy" id="1750"/>
    <lineage>
        <taxon>Bacteria</taxon>
        <taxon>Bacillati</taxon>
        <taxon>Actinomycetota</taxon>
        <taxon>Actinomycetes</taxon>
        <taxon>Propionibacteriales</taxon>
        <taxon>Propionibacteriaceae</taxon>
        <taxon>Arachnia</taxon>
    </lineage>
</organism>
<feature type="transmembrane region" description="Helical" evidence="3">
    <location>
        <begin position="40"/>
        <end position="58"/>
    </location>
</feature>
<evidence type="ECO:0000256" key="1">
    <source>
        <dbReference type="ARBA" id="ARBA00009108"/>
    </source>
</evidence>
<evidence type="ECO:0000313" key="5">
    <source>
        <dbReference type="Proteomes" id="UP000280819"/>
    </source>
</evidence>
<dbReference type="PANTHER" id="PTHR37313:SF1">
    <property type="entry name" value="UPF0749 PROTEIN RV1823"/>
    <property type="match status" value="1"/>
</dbReference>
<accession>A0A3P1TDZ7</accession>
<dbReference type="InterPro" id="IPR010273">
    <property type="entry name" value="DUF881"/>
</dbReference>
<name>A0A3P1TDZ7_9ACTN</name>